<evidence type="ECO:0000313" key="1">
    <source>
        <dbReference type="EMBL" id="KAJ3035724.1"/>
    </source>
</evidence>
<organism evidence="1 2">
    <name type="scientific">Rhizophlyctis rosea</name>
    <dbReference type="NCBI Taxonomy" id="64517"/>
    <lineage>
        <taxon>Eukaryota</taxon>
        <taxon>Fungi</taxon>
        <taxon>Fungi incertae sedis</taxon>
        <taxon>Chytridiomycota</taxon>
        <taxon>Chytridiomycota incertae sedis</taxon>
        <taxon>Chytridiomycetes</taxon>
        <taxon>Rhizophlyctidales</taxon>
        <taxon>Rhizophlyctidaceae</taxon>
        <taxon>Rhizophlyctis</taxon>
    </lineage>
</organism>
<accession>A0AAD5S2Z2</accession>
<reference evidence="1" key="1">
    <citation type="submission" date="2020-05" db="EMBL/GenBank/DDBJ databases">
        <title>Phylogenomic resolution of chytrid fungi.</title>
        <authorList>
            <person name="Stajich J.E."/>
            <person name="Amses K."/>
            <person name="Simmons R."/>
            <person name="Seto K."/>
            <person name="Myers J."/>
            <person name="Bonds A."/>
            <person name="Quandt C.A."/>
            <person name="Barry K."/>
            <person name="Liu P."/>
            <person name="Grigoriev I."/>
            <person name="Longcore J.E."/>
            <person name="James T.Y."/>
        </authorList>
    </citation>
    <scope>NUCLEOTIDE SEQUENCE</scope>
    <source>
        <strain evidence="1">JEL0318</strain>
    </source>
</reference>
<evidence type="ECO:0000313" key="2">
    <source>
        <dbReference type="Proteomes" id="UP001212841"/>
    </source>
</evidence>
<comment type="caution">
    <text evidence="1">The sequence shown here is derived from an EMBL/GenBank/DDBJ whole genome shotgun (WGS) entry which is preliminary data.</text>
</comment>
<dbReference type="AlphaFoldDB" id="A0AAD5S2Z2"/>
<dbReference type="EMBL" id="JADGJD010002015">
    <property type="protein sequence ID" value="KAJ3035724.1"/>
    <property type="molecule type" value="Genomic_DNA"/>
</dbReference>
<keyword evidence="2" id="KW-1185">Reference proteome</keyword>
<name>A0AAD5S2Z2_9FUNG</name>
<proteinExistence type="predicted"/>
<protein>
    <submittedName>
        <fullName evidence="1">Coiled-coil domain-containing protein 17</fullName>
    </submittedName>
</protein>
<sequence>MKFDVVVCIEQLVLFSAGMMSPRVRIRVVDAQGGMMGDDLGQGFVSEGADPGNEPNTFIWSDITPARVEFKAVLGLPSRKVVVEVLDDGSQEGSASFYAYVDVFRMEGNEVVGINEGVLRKSLFGREEGYGQKPKGAVMVRVEVPVGSGAAEESRFEAPIPVADVPRSAWIPVAAQDRKGRDTVFRIGDSFDVYIDGARFLPENVTMCRVVARVVSAASGKIVNGSPEICGVSDLNSLFHSPSFNIIESGSVRQVREAITMDIPDPTSVLVIKLYTLDRDIKEMRLIGSTMINCFVDARTKEQPVGGEGSQYYLNAGGHQLPVFVGEVGGKAGMRSVEWERALRVPCATVLVRLERVPYGKKTREEPVPDYSTGAYVSMLSTPMGYEKKLYPHVLSERGSVTVDEVLAKWMGSGQENGKPSATSIDTYIQKCLTTPKHMPPQLALTAVAKYQPKYGFKICVESATNLRGKGFHFAVVSLCPGGLYEAPKRIEGDVWIVKKVKGDSDVRHPRWGDGFHLVRKQFSNGTSVVIVDVKSFDPEDESHVVDEGWGAVPVFAEGEYCTHGVFQLPLFEGTPPPGLIRQLKKEEMKPVLAAALKNKTIRVGRKYPSVFVKADSGYDMKAIVNTDLLPKGGAKAFAPNGRDRAVRSLVPSGEDEEAFVAECAQRFAAVGEQLVVG</sequence>
<gene>
    <name evidence="1" type="primary">CCDC17</name>
    <name evidence="1" type="ORF">HK097_004127</name>
</gene>
<dbReference type="Proteomes" id="UP001212841">
    <property type="component" value="Unassembled WGS sequence"/>
</dbReference>